<proteinExistence type="inferred from homology"/>
<evidence type="ECO:0000256" key="4">
    <source>
        <dbReference type="ARBA" id="ARBA00020367"/>
    </source>
</evidence>
<dbReference type="UniPathway" id="UPA00074">
    <property type="reaction ID" value="UER00129"/>
</dbReference>
<dbReference type="PANTHER" id="PTHR10520:SF12">
    <property type="entry name" value="TRIFUNCTIONAL PURINE BIOSYNTHETIC PROTEIN ADENOSINE-3"/>
    <property type="match status" value="1"/>
</dbReference>
<evidence type="ECO:0000256" key="9">
    <source>
        <dbReference type="ARBA" id="ARBA00032931"/>
    </source>
</evidence>
<evidence type="ECO:0000313" key="14">
    <source>
        <dbReference type="EMBL" id="OGI77647.1"/>
    </source>
</evidence>
<dbReference type="Proteomes" id="UP000178374">
    <property type="component" value="Unassembled WGS sequence"/>
</dbReference>
<evidence type="ECO:0000256" key="1">
    <source>
        <dbReference type="ARBA" id="ARBA00004686"/>
    </source>
</evidence>
<name>A0A1F6W6T6_9BACT</name>
<gene>
    <name evidence="14" type="ORF">A3B85_02740</name>
</gene>
<comment type="caution">
    <text evidence="14">The sequence shown here is derived from an EMBL/GenBank/DDBJ whole genome shotgun (WGS) entry which is preliminary data.</text>
</comment>
<dbReference type="AlphaFoldDB" id="A0A1F6W6T6"/>
<keyword evidence="7" id="KW-0067">ATP-binding</keyword>
<evidence type="ECO:0000256" key="3">
    <source>
        <dbReference type="ARBA" id="ARBA00013047"/>
    </source>
</evidence>
<dbReference type="Gene3D" id="3.30.1330.10">
    <property type="entry name" value="PurM-like, N-terminal domain"/>
    <property type="match status" value="1"/>
</dbReference>
<dbReference type="InterPro" id="IPR016188">
    <property type="entry name" value="PurM-like_N"/>
</dbReference>
<accession>A0A1F6W6T6</accession>
<dbReference type="GO" id="GO:0046084">
    <property type="term" value="P:adenine biosynthetic process"/>
    <property type="evidence" value="ECO:0007669"/>
    <property type="project" value="TreeGrafter"/>
</dbReference>
<dbReference type="Pfam" id="PF02769">
    <property type="entry name" value="AIRS_C"/>
    <property type="match status" value="1"/>
</dbReference>
<dbReference type="GO" id="GO:0004637">
    <property type="term" value="F:phosphoribosylamine-glycine ligase activity"/>
    <property type="evidence" value="ECO:0007669"/>
    <property type="project" value="TreeGrafter"/>
</dbReference>
<feature type="domain" description="PurM-like C-terminal" evidence="13">
    <location>
        <begin position="197"/>
        <end position="368"/>
    </location>
</feature>
<evidence type="ECO:0000256" key="11">
    <source>
        <dbReference type="ARBA" id="ARBA00049057"/>
    </source>
</evidence>
<keyword evidence="6" id="KW-0547">Nucleotide-binding</keyword>
<dbReference type="Pfam" id="PF00586">
    <property type="entry name" value="AIRS"/>
    <property type="match status" value="1"/>
</dbReference>
<dbReference type="EC" id="6.3.3.1" evidence="3"/>
<organism evidence="14 15">
    <name type="scientific">Candidatus Nomurabacteria bacterium RIFCSPHIGHO2_02_FULL_37_13</name>
    <dbReference type="NCBI Taxonomy" id="1801750"/>
    <lineage>
        <taxon>Bacteria</taxon>
        <taxon>Candidatus Nomuraibacteriota</taxon>
    </lineage>
</organism>
<evidence type="ECO:0000259" key="12">
    <source>
        <dbReference type="Pfam" id="PF00586"/>
    </source>
</evidence>
<dbReference type="Gene3D" id="3.90.650.10">
    <property type="entry name" value="PurM-like C-terminal domain"/>
    <property type="match status" value="1"/>
</dbReference>
<evidence type="ECO:0000256" key="7">
    <source>
        <dbReference type="ARBA" id="ARBA00022840"/>
    </source>
</evidence>
<reference evidence="14 15" key="1">
    <citation type="journal article" date="2016" name="Nat. Commun.">
        <title>Thousands of microbial genomes shed light on interconnected biogeochemical processes in an aquifer system.</title>
        <authorList>
            <person name="Anantharaman K."/>
            <person name="Brown C.T."/>
            <person name="Hug L.A."/>
            <person name="Sharon I."/>
            <person name="Castelle C.J."/>
            <person name="Probst A.J."/>
            <person name="Thomas B.C."/>
            <person name="Singh A."/>
            <person name="Wilkins M.J."/>
            <person name="Karaoz U."/>
            <person name="Brodie E.L."/>
            <person name="Williams K.H."/>
            <person name="Hubbard S.S."/>
            <person name="Banfield J.F."/>
        </authorList>
    </citation>
    <scope>NUCLEOTIDE SEQUENCE [LARGE SCALE GENOMIC DNA]</scope>
</reference>
<comment type="pathway">
    <text evidence="1">Purine metabolism; IMP biosynthesis via de novo pathway; 5-amino-1-(5-phospho-D-ribosyl)imidazole from N(2)-formyl-N(1)-(5-phospho-D-ribosyl)glycinamide: step 2/2.</text>
</comment>
<dbReference type="EMBL" id="MFUA01000004">
    <property type="protein sequence ID" value="OGI77647.1"/>
    <property type="molecule type" value="Genomic_DNA"/>
</dbReference>
<comment type="similarity">
    <text evidence="2">Belongs to the AIR synthase family.</text>
</comment>
<dbReference type="PANTHER" id="PTHR10520">
    <property type="entry name" value="TRIFUNCTIONAL PURINE BIOSYNTHETIC PROTEIN ADENOSINE-3-RELATED"/>
    <property type="match status" value="1"/>
</dbReference>
<evidence type="ECO:0000313" key="15">
    <source>
        <dbReference type="Proteomes" id="UP000178374"/>
    </source>
</evidence>
<evidence type="ECO:0000256" key="8">
    <source>
        <dbReference type="ARBA" id="ARBA00031908"/>
    </source>
</evidence>
<protein>
    <recommendedName>
        <fullName evidence="4">Phosphoribosylformylglycinamidine cyclo-ligase</fullName>
        <ecNumber evidence="3">6.3.3.1</ecNumber>
    </recommendedName>
    <alternativeName>
        <fullName evidence="9">AIR synthase</fullName>
    </alternativeName>
    <alternativeName>
        <fullName evidence="10">AIRS</fullName>
    </alternativeName>
    <alternativeName>
        <fullName evidence="8">Phosphoribosyl-aminoimidazole synthetase</fullName>
    </alternativeName>
</protein>
<evidence type="ECO:0000259" key="13">
    <source>
        <dbReference type="Pfam" id="PF02769"/>
    </source>
</evidence>
<feature type="domain" description="PurM-like N-terminal" evidence="12">
    <location>
        <begin position="65"/>
        <end position="182"/>
    </location>
</feature>
<dbReference type="GO" id="GO:0005829">
    <property type="term" value="C:cytosol"/>
    <property type="evidence" value="ECO:0007669"/>
    <property type="project" value="TreeGrafter"/>
</dbReference>
<sequence>MSELTKKKIYSRDGVDVEEESLFSSFAGSICKTSYKNSPFVKIHDFSEGNFRGPRPFTFKNLPKGYFIEASTDGIGTKGIIIDAAKTHHLAAYDIIAMTASDVTRFGGIPLVFVNVFDTTSIGNKGDKISKIYKSVISGLGNVVKKEKIVILKGETAQMGDAIGSEIKDSKTKLNWSGTMIGAYHKNKMITGKKLAPGQIIIALKENGFRCNGISSVRKALRIKFGKKWWKNLKAKESVKQAATPSVLYDSFINTIHGWFNKDFKPEIPIHSIIHLSGGAFREKLAKDILFPRKLSAELFALWEPPKIMKKCAEWRKIEDEEFYEVWHGGQGMLLIVDEKNALYCIKRAKDFGIKAKIAGKIIKIKNPQVSIISKLTVGKKIIYNY</sequence>
<dbReference type="InterPro" id="IPR010918">
    <property type="entry name" value="PurM-like_C_dom"/>
</dbReference>
<dbReference type="InterPro" id="IPR036921">
    <property type="entry name" value="PurM-like_N_sf"/>
</dbReference>
<dbReference type="InterPro" id="IPR004733">
    <property type="entry name" value="PurM_cligase"/>
</dbReference>
<keyword evidence="5" id="KW-0436">Ligase</keyword>
<dbReference type="SUPFAM" id="SSF56042">
    <property type="entry name" value="PurM C-terminal domain-like"/>
    <property type="match status" value="1"/>
</dbReference>
<evidence type="ECO:0000256" key="6">
    <source>
        <dbReference type="ARBA" id="ARBA00022741"/>
    </source>
</evidence>
<dbReference type="GO" id="GO:0004641">
    <property type="term" value="F:phosphoribosylformylglycinamidine cyclo-ligase activity"/>
    <property type="evidence" value="ECO:0007669"/>
    <property type="project" value="UniProtKB-EC"/>
</dbReference>
<dbReference type="GO" id="GO:0006189">
    <property type="term" value="P:'de novo' IMP biosynthetic process"/>
    <property type="evidence" value="ECO:0007669"/>
    <property type="project" value="UniProtKB-UniPathway"/>
</dbReference>
<evidence type="ECO:0000256" key="2">
    <source>
        <dbReference type="ARBA" id="ARBA00010280"/>
    </source>
</evidence>
<comment type="catalytic activity">
    <reaction evidence="11">
        <text>2-formamido-N(1)-(5-O-phospho-beta-D-ribosyl)acetamidine + ATP = 5-amino-1-(5-phospho-beta-D-ribosyl)imidazole + ADP + phosphate + H(+)</text>
        <dbReference type="Rhea" id="RHEA:23032"/>
        <dbReference type="ChEBI" id="CHEBI:15378"/>
        <dbReference type="ChEBI" id="CHEBI:30616"/>
        <dbReference type="ChEBI" id="CHEBI:43474"/>
        <dbReference type="ChEBI" id="CHEBI:137981"/>
        <dbReference type="ChEBI" id="CHEBI:147287"/>
        <dbReference type="ChEBI" id="CHEBI:456216"/>
        <dbReference type="EC" id="6.3.3.1"/>
    </reaction>
</comment>
<dbReference type="InterPro" id="IPR036676">
    <property type="entry name" value="PurM-like_C_sf"/>
</dbReference>
<dbReference type="SUPFAM" id="SSF55326">
    <property type="entry name" value="PurM N-terminal domain-like"/>
    <property type="match status" value="1"/>
</dbReference>
<evidence type="ECO:0000256" key="5">
    <source>
        <dbReference type="ARBA" id="ARBA00022598"/>
    </source>
</evidence>
<dbReference type="GO" id="GO:0005524">
    <property type="term" value="F:ATP binding"/>
    <property type="evidence" value="ECO:0007669"/>
    <property type="project" value="UniProtKB-KW"/>
</dbReference>
<evidence type="ECO:0000256" key="10">
    <source>
        <dbReference type="ARBA" id="ARBA00033093"/>
    </source>
</evidence>
<dbReference type="STRING" id="1801750.A3B85_02740"/>